<gene>
    <name evidence="4" type="ORF">ECRASSUSDP1_LOCUS22549</name>
</gene>
<keyword evidence="5" id="KW-1185">Reference proteome</keyword>
<keyword evidence="2" id="KW-0812">Transmembrane</keyword>
<dbReference type="SUPFAM" id="SSF63825">
    <property type="entry name" value="YWTD domain"/>
    <property type="match status" value="1"/>
</dbReference>
<accession>A0AAD1XX52</accession>
<dbReference type="EMBL" id="CAMPGE010023130">
    <property type="protein sequence ID" value="CAI2381103.1"/>
    <property type="molecule type" value="Genomic_DNA"/>
</dbReference>
<dbReference type="Proteomes" id="UP001295684">
    <property type="component" value="Unassembled WGS sequence"/>
</dbReference>
<proteinExistence type="predicted"/>
<reference evidence="4" key="1">
    <citation type="submission" date="2023-07" db="EMBL/GenBank/DDBJ databases">
        <authorList>
            <consortium name="AG Swart"/>
            <person name="Singh M."/>
            <person name="Singh A."/>
            <person name="Seah K."/>
            <person name="Emmerich C."/>
        </authorList>
    </citation>
    <scope>NUCLEOTIDE SEQUENCE</scope>
    <source>
        <strain evidence="4">DP1</strain>
    </source>
</reference>
<feature type="transmembrane region" description="Helical" evidence="2">
    <location>
        <begin position="752"/>
        <end position="776"/>
    </location>
</feature>
<evidence type="ECO:0008006" key="6">
    <source>
        <dbReference type="Google" id="ProtNLM"/>
    </source>
</evidence>
<feature type="transmembrane region" description="Helical" evidence="2">
    <location>
        <begin position="805"/>
        <end position="823"/>
    </location>
</feature>
<evidence type="ECO:0000256" key="2">
    <source>
        <dbReference type="SAM" id="Phobius"/>
    </source>
</evidence>
<evidence type="ECO:0000256" key="1">
    <source>
        <dbReference type="SAM" id="MobiDB-lite"/>
    </source>
</evidence>
<feature type="compositionally biased region" description="Low complexity" evidence="1">
    <location>
        <begin position="964"/>
        <end position="973"/>
    </location>
</feature>
<feature type="compositionally biased region" description="Basic and acidic residues" evidence="1">
    <location>
        <begin position="947"/>
        <end position="963"/>
    </location>
</feature>
<feature type="transmembrane region" description="Helical" evidence="2">
    <location>
        <begin position="670"/>
        <end position="691"/>
    </location>
</feature>
<feature type="transmembrane region" description="Helical" evidence="2">
    <location>
        <begin position="712"/>
        <end position="732"/>
    </location>
</feature>
<feature type="transmembrane region" description="Helical" evidence="2">
    <location>
        <begin position="891"/>
        <end position="913"/>
    </location>
</feature>
<dbReference type="AlphaFoldDB" id="A0AAD1XX52"/>
<keyword evidence="2" id="KW-1133">Transmembrane helix</keyword>
<organism evidence="4 5">
    <name type="scientific">Euplotes crassus</name>
    <dbReference type="NCBI Taxonomy" id="5936"/>
    <lineage>
        <taxon>Eukaryota</taxon>
        <taxon>Sar</taxon>
        <taxon>Alveolata</taxon>
        <taxon>Ciliophora</taxon>
        <taxon>Intramacronucleata</taxon>
        <taxon>Spirotrichea</taxon>
        <taxon>Hypotrichia</taxon>
        <taxon>Euplotida</taxon>
        <taxon>Euplotidae</taxon>
        <taxon>Moneuplotes</taxon>
    </lineage>
</organism>
<feature type="transmembrane region" description="Helical" evidence="2">
    <location>
        <begin position="835"/>
        <end position="853"/>
    </location>
</feature>
<evidence type="ECO:0000313" key="5">
    <source>
        <dbReference type="Proteomes" id="UP001295684"/>
    </source>
</evidence>
<sequence>MKGIIILFCTITLVIANVCKNEAQEIGSPLAASFGITGASQTYLFDVLEDHGRSLLYYVGYYKIGAAPHQTIIYKTDYKLSKLKVYSYDIYCKYFALTIKPNGDFIYIMGITVGKIFEIRTSDLVITREFAIDTQMINSLCDMTAKDYLYFSVRLGSVIETCRWDTTSTNVDCFNLGIYRPVNFVPAKGNQLFFATVDPINNQYYLMNYNFSNPSSLIWEKSIACLTPSCTYRKSSSIIDWNDEWIYAMILFDGNFIFHKVNFTDGSQQSNGLFLMDSIYHASYCMREFKTLVAVHINSVSFTNRQRLILIDKESVTILEEYKHINSSPHGVGRLFYQDQDVMFHAGKLHGELFYLARSFNENIDQLSEFECDSHLFTAIISDYQISVPATSPTLISSSKTLTISTSPSISASDITSTINPSFTTYVALWNQDHVEDVQSNSLVQIQFTWACAQSVNYTDISFSLVQTGSNEIPEWVQIDTANQELYLNKTPQLTEPATYYFSLQISFDSEVHYKRFEITVEQCSITNCEICQLGSPNLCETCKTGFEASSDMASCSKVQAMTGVTEAAAALGAASVMMASASSVLSLSSVNSIFSVMNSLQLAIQLPLVPDYFSPKVLAFLSGMGFSMMSFDFLKFKDIPFVIAITEWVSYPQSDEYLNSIGMRSGSSVVNYLSLMAFIMFLALIHFCIIMCNKWVGQSKHTKCRKWLNKLFVFFTFNIYIRVFIQAFAFTTLSIFSEMYAVNLSTWVTKVSFGLCIMFAMCTSVLFILSFIMYVKSFPEVDSQKYWPCTEYFNGVKPTMLSKLYSSIFMLVRLMLISLLIFGRSAGHTTKTTYFYLINIAYCLYLLVVRPLENPQDNIIEIVNQSLFCCLAVPLTWLNTEAAWTPFIEAYYSSILTASPSICAGISFVFLLKSIISYIRKCRSNKSKAQNIFPKKPSVQHKIRHHNEEDRKENQSNHESRIKSSSSISGSNASIMARPCESQHLTRFKRNNSSGV</sequence>
<evidence type="ECO:0000313" key="4">
    <source>
        <dbReference type="EMBL" id="CAI2381103.1"/>
    </source>
</evidence>
<comment type="caution">
    <text evidence="4">The sequence shown here is derived from an EMBL/GenBank/DDBJ whole genome shotgun (WGS) entry which is preliminary data.</text>
</comment>
<protein>
    <recommendedName>
        <fullName evidence="6">Transmembrane protein</fullName>
    </recommendedName>
</protein>
<feature type="signal peptide" evidence="3">
    <location>
        <begin position="1"/>
        <end position="16"/>
    </location>
</feature>
<feature type="chain" id="PRO_5041897052" description="Transmembrane protein" evidence="3">
    <location>
        <begin position="17"/>
        <end position="997"/>
    </location>
</feature>
<name>A0AAD1XX52_EUPCR</name>
<feature type="transmembrane region" description="Helical" evidence="2">
    <location>
        <begin position="860"/>
        <end position="879"/>
    </location>
</feature>
<evidence type="ECO:0000256" key="3">
    <source>
        <dbReference type="SAM" id="SignalP"/>
    </source>
</evidence>
<feature type="region of interest" description="Disordered" evidence="1">
    <location>
        <begin position="938"/>
        <end position="973"/>
    </location>
</feature>
<keyword evidence="3" id="KW-0732">Signal</keyword>
<keyword evidence="2" id="KW-0472">Membrane</keyword>